<evidence type="ECO:0000313" key="2">
    <source>
        <dbReference type="EMBL" id="QYC11591.1"/>
    </source>
</evidence>
<dbReference type="Proteomes" id="UP000824334">
    <property type="component" value="Chromosome"/>
</dbReference>
<dbReference type="RefSeq" id="WP_219354149.1">
    <property type="nucleotide sequence ID" value="NZ_CBFGPT010000001.1"/>
</dbReference>
<organism evidence="2 3">
    <name type="scientific">Brevundimonas nasdae</name>
    <dbReference type="NCBI Taxonomy" id="172043"/>
    <lineage>
        <taxon>Bacteria</taxon>
        <taxon>Pseudomonadati</taxon>
        <taxon>Pseudomonadota</taxon>
        <taxon>Alphaproteobacteria</taxon>
        <taxon>Caulobacterales</taxon>
        <taxon>Caulobacteraceae</taxon>
        <taxon>Brevundimonas</taxon>
    </lineage>
</organism>
<keyword evidence="1" id="KW-1133">Transmembrane helix</keyword>
<gene>
    <name evidence="2" type="ORF">KWG56_06390</name>
</gene>
<feature type="transmembrane region" description="Helical" evidence="1">
    <location>
        <begin position="49"/>
        <end position="70"/>
    </location>
</feature>
<feature type="transmembrane region" description="Helical" evidence="1">
    <location>
        <begin position="15"/>
        <end position="37"/>
    </location>
</feature>
<feature type="transmembrane region" description="Helical" evidence="1">
    <location>
        <begin position="112"/>
        <end position="133"/>
    </location>
</feature>
<evidence type="ECO:0000313" key="3">
    <source>
        <dbReference type="Proteomes" id="UP000824334"/>
    </source>
</evidence>
<evidence type="ECO:0000256" key="1">
    <source>
        <dbReference type="SAM" id="Phobius"/>
    </source>
</evidence>
<keyword evidence="1" id="KW-0812">Transmembrane</keyword>
<keyword evidence="3" id="KW-1185">Reference proteome</keyword>
<protein>
    <recommendedName>
        <fullName evidence="4">Rod shape-determining protein MreD</fullName>
    </recommendedName>
</protein>
<feature type="transmembrane region" description="Helical" evidence="1">
    <location>
        <begin position="139"/>
        <end position="161"/>
    </location>
</feature>
<dbReference type="EMBL" id="CP080034">
    <property type="protein sequence ID" value="QYC11591.1"/>
    <property type="molecule type" value="Genomic_DNA"/>
</dbReference>
<name>A0ABX8TK42_9CAUL</name>
<keyword evidence="1" id="KW-0472">Membrane</keyword>
<dbReference type="GeneID" id="94374884"/>
<evidence type="ECO:0008006" key="4">
    <source>
        <dbReference type="Google" id="ProtNLM"/>
    </source>
</evidence>
<proteinExistence type="predicted"/>
<sequence>MKRSTAVRVVGPLQWIVYPALAVVAATIILGMPVQLFGLRLPEPVIPMVLAFCWPLIRPSMIAPAVLFGLGVFLDLFWEGPLGLWSLALMSVYCTVLFARNLIAGHEGLIRFAWYAACTLGAFLMAYLIVAMRSGNPPAILSLVLQVLPTLLLYPAVDWLLERFDDSDTRFR</sequence>
<feature type="transmembrane region" description="Helical" evidence="1">
    <location>
        <begin position="82"/>
        <end position="100"/>
    </location>
</feature>
<reference evidence="2 3" key="1">
    <citation type="submission" date="2021-07" db="EMBL/GenBank/DDBJ databases">
        <title>Isolation and characterization of bacteria from a gold mining with a capacity of golden bioaccumulation.</title>
        <authorList>
            <person name="Yang X.J."/>
        </authorList>
    </citation>
    <scope>NUCLEOTIDE SEQUENCE [LARGE SCALE GENOMIC DNA]</scope>
    <source>
        <strain evidence="2 3">Au29</strain>
    </source>
</reference>
<accession>A0ABX8TK42</accession>